<dbReference type="SUPFAM" id="SSF53474">
    <property type="entry name" value="alpha/beta-Hydrolases"/>
    <property type="match status" value="1"/>
</dbReference>
<gene>
    <name evidence="1" type="ORF">Bccel_1480</name>
</gene>
<organism evidence="1 2">
    <name type="scientific">Pseudobacteroides cellulosolvens ATCC 35603 = DSM 2933</name>
    <dbReference type="NCBI Taxonomy" id="398512"/>
    <lineage>
        <taxon>Bacteria</taxon>
        <taxon>Bacillati</taxon>
        <taxon>Bacillota</taxon>
        <taxon>Clostridia</taxon>
        <taxon>Eubacteriales</taxon>
        <taxon>Oscillospiraceae</taxon>
        <taxon>Pseudobacteroides</taxon>
    </lineage>
</organism>
<dbReference type="STRING" id="398512.Bccel_1480"/>
<name>A0A0L6JKI8_9FIRM</name>
<reference evidence="2" key="1">
    <citation type="submission" date="2015-07" db="EMBL/GenBank/DDBJ databases">
        <title>Near-Complete Genome Sequence of the Cellulolytic Bacterium Bacteroides (Pseudobacteroides) cellulosolvens ATCC 35603.</title>
        <authorList>
            <person name="Dassa B."/>
            <person name="Utturkar S.M."/>
            <person name="Klingeman D.M."/>
            <person name="Hurt R.A."/>
            <person name="Keller M."/>
            <person name="Xu J."/>
            <person name="Reddy Y.H.K."/>
            <person name="Borovok I."/>
            <person name="Grinberg I.R."/>
            <person name="Lamed R."/>
            <person name="Zhivin O."/>
            <person name="Bayer E.A."/>
            <person name="Brown S.D."/>
        </authorList>
    </citation>
    <scope>NUCLEOTIDE SEQUENCE [LARGE SCALE GENOMIC DNA]</scope>
    <source>
        <strain evidence="2">DSM 2933</strain>
    </source>
</reference>
<proteinExistence type="predicted"/>
<accession>A0A0L6JKI8</accession>
<dbReference type="InterPro" id="IPR029058">
    <property type="entry name" value="AB_hydrolase_fold"/>
</dbReference>
<keyword evidence="2" id="KW-1185">Reference proteome</keyword>
<sequence length="323" mass="38045">MNEASSKFVDRLSMEKLINEKLTKVRHSPDDSFFINEDVPFNIMDELILESSQIKKIDTSNGVNQFQIPSFYKQQYYLENNNIHIYYFPSDSPECNILLIHGLFDDNIVNYLFLIKQLNQLNFNIYFMVLPYHFDRKPNESIFGGEYFFSADLFRTRNAFRQTVLDIEASMQFIGYHNSLPRRLLGFSMGGCAAFQYYLLKRSEIKTFLLNPVTELKRLAWDTHLLHTVGRDLDESKLKKDKILKILTEMDPCENISKDFKVDNLAMVYSIFDQIIERDKYYSFIAKTGIKNAIEYSAGHLNVLRVPRLSRDIYKFINDIRND</sequence>
<dbReference type="Gene3D" id="3.40.50.1820">
    <property type="entry name" value="alpha/beta hydrolase"/>
    <property type="match status" value="1"/>
</dbReference>
<protein>
    <recommendedName>
        <fullName evidence="3">Serine aminopeptidase S33 domain-containing protein</fullName>
    </recommendedName>
</protein>
<dbReference type="OrthoDB" id="1679217at2"/>
<evidence type="ECO:0008006" key="3">
    <source>
        <dbReference type="Google" id="ProtNLM"/>
    </source>
</evidence>
<dbReference type="EMBL" id="LGTC01000001">
    <property type="protein sequence ID" value="KNY26218.1"/>
    <property type="molecule type" value="Genomic_DNA"/>
</dbReference>
<evidence type="ECO:0000313" key="1">
    <source>
        <dbReference type="EMBL" id="KNY26218.1"/>
    </source>
</evidence>
<comment type="caution">
    <text evidence="1">The sequence shown here is derived from an EMBL/GenBank/DDBJ whole genome shotgun (WGS) entry which is preliminary data.</text>
</comment>
<dbReference type="eggNOG" id="COG1073">
    <property type="taxonomic scope" value="Bacteria"/>
</dbReference>
<dbReference type="AlphaFoldDB" id="A0A0L6JKI8"/>
<evidence type="ECO:0000313" key="2">
    <source>
        <dbReference type="Proteomes" id="UP000036923"/>
    </source>
</evidence>
<dbReference type="RefSeq" id="WP_036942213.1">
    <property type="nucleotide sequence ID" value="NZ_JQKC01000018.1"/>
</dbReference>
<dbReference type="Proteomes" id="UP000036923">
    <property type="component" value="Unassembled WGS sequence"/>
</dbReference>